<feature type="compositionally biased region" description="Polar residues" evidence="1">
    <location>
        <begin position="321"/>
        <end position="331"/>
    </location>
</feature>
<evidence type="ECO:0000256" key="1">
    <source>
        <dbReference type="SAM" id="MobiDB-lite"/>
    </source>
</evidence>
<protein>
    <submittedName>
        <fullName evidence="2">Uncharacterized protein</fullName>
    </submittedName>
</protein>
<keyword evidence="3" id="KW-1185">Reference proteome</keyword>
<proteinExistence type="predicted"/>
<feature type="compositionally biased region" description="Basic and acidic residues" evidence="1">
    <location>
        <begin position="163"/>
        <end position="188"/>
    </location>
</feature>
<feature type="compositionally biased region" description="Polar residues" evidence="1">
    <location>
        <begin position="1"/>
        <end position="17"/>
    </location>
</feature>
<dbReference type="Proteomes" id="UP001153069">
    <property type="component" value="Unassembled WGS sequence"/>
</dbReference>
<comment type="caution">
    <text evidence="2">The sequence shown here is derived from an EMBL/GenBank/DDBJ whole genome shotgun (WGS) entry which is preliminary data.</text>
</comment>
<evidence type="ECO:0000313" key="3">
    <source>
        <dbReference type="Proteomes" id="UP001153069"/>
    </source>
</evidence>
<accession>A0A9N8DB00</accession>
<reference evidence="2" key="1">
    <citation type="submission" date="2020-06" db="EMBL/GenBank/DDBJ databases">
        <authorList>
            <consortium name="Plant Systems Biology data submission"/>
        </authorList>
    </citation>
    <scope>NUCLEOTIDE SEQUENCE</scope>
    <source>
        <strain evidence="2">D6</strain>
    </source>
</reference>
<gene>
    <name evidence="2" type="ORF">SEMRO_40_G024600.1</name>
</gene>
<feature type="compositionally biased region" description="Acidic residues" evidence="1">
    <location>
        <begin position="199"/>
        <end position="208"/>
    </location>
</feature>
<dbReference type="AlphaFoldDB" id="A0A9N8DB00"/>
<sequence>MESTSKQSNRSVSSIRDQGNHDVPHPPGDKNTRDLEAPAATSEVGAIHTLPRNGSSPSDQKSKRGLRRKKVGAAMDSDSKQSHRSINSLRGEIENHNAMPHPPGGNDARDVEAPAETSAVGAIHTLPRNRSGLTQSDHKSKRGLRRKNVPEESHFTSAKRERRPFPRDKFPRAGRDAKGRGNDNEPDIHVAAVSSSSLYDEEDDEEEATFGVSNDPPEAPLLEATLVEEDDPSDILVVMAEPAQELDKQNGSLQVLPVSAAGKWLCLILALLITAIAITGITCGSGLCGDDGGSTPEASNVTTPAPLLTNDTLVGNIFDHGNTTETTPSLASNNDNLTTTSNSNNNNNNNNSTSKQGRLRLYEGQRLLNGFAGNVTSRRNATTGEMLLFSKTQLQPMSIADTAYFSTVVNGGTVNVYLLVSLHLPDHALQSLQRERSNPNAPLRKALDWISRSYSLEMLDTMEGWRKHQLYALACVYYSFDGDTWDIGDRQEWLNPMSSECDWTLEPTAYKNREIFQIQCDESQVVKSLDFGHITDIDSGTIPPEVAMLSALKYLAIGSSPSWSEPLDKVVPTTLRYMKSLETLLLSDSNLQVASWWQPAIWGTAYRVGTVGRDGNHQSVPEQFPS</sequence>
<feature type="region of interest" description="Disordered" evidence="1">
    <location>
        <begin position="1"/>
        <end position="218"/>
    </location>
</feature>
<feature type="region of interest" description="Disordered" evidence="1">
    <location>
        <begin position="316"/>
        <end position="355"/>
    </location>
</feature>
<organism evidence="2 3">
    <name type="scientific">Seminavis robusta</name>
    <dbReference type="NCBI Taxonomy" id="568900"/>
    <lineage>
        <taxon>Eukaryota</taxon>
        <taxon>Sar</taxon>
        <taxon>Stramenopiles</taxon>
        <taxon>Ochrophyta</taxon>
        <taxon>Bacillariophyta</taxon>
        <taxon>Bacillariophyceae</taxon>
        <taxon>Bacillariophycidae</taxon>
        <taxon>Naviculales</taxon>
        <taxon>Naviculaceae</taxon>
        <taxon>Seminavis</taxon>
    </lineage>
</organism>
<feature type="compositionally biased region" description="Low complexity" evidence="1">
    <location>
        <begin position="332"/>
        <end position="354"/>
    </location>
</feature>
<feature type="compositionally biased region" description="Basic and acidic residues" evidence="1">
    <location>
        <begin position="18"/>
        <end position="36"/>
    </location>
</feature>
<evidence type="ECO:0000313" key="2">
    <source>
        <dbReference type="EMBL" id="CAB9498531.1"/>
    </source>
</evidence>
<name>A0A9N8DB00_9STRA</name>
<dbReference type="EMBL" id="CAICTM010000040">
    <property type="protein sequence ID" value="CAB9498531.1"/>
    <property type="molecule type" value="Genomic_DNA"/>
</dbReference>